<accession>A0A1M7YPA7</accession>
<gene>
    <name evidence="1" type="ORF">VQ7734_00028</name>
</gene>
<name>A0A1M7YPA7_9VIBR</name>
<organism evidence="1 2">
    <name type="scientific">Vibrio quintilis</name>
    <dbReference type="NCBI Taxonomy" id="1117707"/>
    <lineage>
        <taxon>Bacteria</taxon>
        <taxon>Pseudomonadati</taxon>
        <taxon>Pseudomonadota</taxon>
        <taxon>Gammaproteobacteria</taxon>
        <taxon>Vibrionales</taxon>
        <taxon>Vibrionaceae</taxon>
        <taxon>Vibrio</taxon>
    </lineage>
</organism>
<evidence type="ECO:0000313" key="1">
    <source>
        <dbReference type="EMBL" id="SHO54316.1"/>
    </source>
</evidence>
<dbReference type="Proteomes" id="UP000184600">
    <property type="component" value="Unassembled WGS sequence"/>
</dbReference>
<keyword evidence="2" id="KW-1185">Reference proteome</keyword>
<dbReference type="EMBL" id="FRFG01000001">
    <property type="protein sequence ID" value="SHO54316.1"/>
    <property type="molecule type" value="Genomic_DNA"/>
</dbReference>
<dbReference type="RefSeq" id="WP_073579240.1">
    <property type="nucleotide sequence ID" value="NZ_AP024897.1"/>
</dbReference>
<dbReference type="AlphaFoldDB" id="A0A1M7YPA7"/>
<sequence>MKNDKSKKDSLENNAKAELLKTQQIAQSDMVKEHLLTIKNSKLRKDINIRDLLEKKLKSAQPKLLERIEEQQSLLDDLVMDIESTNTELHGANDKARIAIAKLRKIAPKRANELENSLSLKDRTRKSRIITKKRL</sequence>
<evidence type="ECO:0000313" key="2">
    <source>
        <dbReference type="Proteomes" id="UP000184600"/>
    </source>
</evidence>
<protein>
    <submittedName>
        <fullName evidence="1">Uncharacterized protein</fullName>
    </submittedName>
</protein>
<proteinExistence type="predicted"/>
<dbReference type="OrthoDB" id="9906485at2"/>
<reference evidence="2" key="1">
    <citation type="submission" date="2016-12" db="EMBL/GenBank/DDBJ databases">
        <authorList>
            <person name="Rodrigo-Torres L."/>
            <person name="Arahal R.D."/>
            <person name="Lucena T."/>
        </authorList>
    </citation>
    <scope>NUCLEOTIDE SEQUENCE [LARGE SCALE GENOMIC DNA]</scope>
</reference>